<dbReference type="Gene3D" id="2.30.40.10">
    <property type="entry name" value="Urease, subunit C, domain 1"/>
    <property type="match status" value="1"/>
</dbReference>
<reference evidence="2 3" key="1">
    <citation type="submission" date="2018-01" db="EMBL/GenBank/DDBJ databases">
        <title>Metagenomic assembled genomes from two thermal pools in the Uzon Caldera, Kamchatka, Russia.</title>
        <authorList>
            <person name="Wilkins L."/>
            <person name="Ettinger C."/>
        </authorList>
    </citation>
    <scope>NUCLEOTIDE SEQUENCE [LARGE SCALE GENOMIC DNA]</scope>
    <source>
        <strain evidence="2">ARK-10</strain>
    </source>
</reference>
<gene>
    <name evidence="2" type="ORF">C0175_04050</name>
</gene>
<dbReference type="InterPro" id="IPR013108">
    <property type="entry name" value="Amidohydro_3"/>
</dbReference>
<dbReference type="EMBL" id="PNIX01000239">
    <property type="protein sequence ID" value="PMP82191.1"/>
    <property type="molecule type" value="Genomic_DNA"/>
</dbReference>
<dbReference type="Gene3D" id="3.10.310.70">
    <property type="match status" value="1"/>
</dbReference>
<feature type="domain" description="Amidohydrolase 3" evidence="1">
    <location>
        <begin position="48"/>
        <end position="448"/>
    </location>
</feature>
<dbReference type="SUPFAM" id="SSF51556">
    <property type="entry name" value="Metallo-dependent hydrolases"/>
    <property type="match status" value="1"/>
</dbReference>
<dbReference type="InterPro" id="IPR011059">
    <property type="entry name" value="Metal-dep_hydrolase_composite"/>
</dbReference>
<organism evidence="2 3">
    <name type="scientific">Caldisericum exile</name>
    <dbReference type="NCBI Taxonomy" id="693075"/>
    <lineage>
        <taxon>Bacteria</taxon>
        <taxon>Pseudomonadati</taxon>
        <taxon>Caldisericota/Cryosericota group</taxon>
        <taxon>Caldisericota</taxon>
        <taxon>Caldisericia</taxon>
        <taxon>Caldisericales</taxon>
        <taxon>Caldisericaceae</taxon>
        <taxon>Caldisericum</taxon>
    </lineage>
</organism>
<dbReference type="PANTHER" id="PTHR22642:SF2">
    <property type="entry name" value="PROTEIN LONG AFTER FAR-RED 3"/>
    <property type="match status" value="1"/>
</dbReference>
<accession>A0A2J6X673</accession>
<dbReference type="PANTHER" id="PTHR22642">
    <property type="entry name" value="IMIDAZOLONEPROPIONASE"/>
    <property type="match status" value="1"/>
</dbReference>
<dbReference type="AlphaFoldDB" id="A0A2J6X673"/>
<dbReference type="InterPro" id="IPR032466">
    <property type="entry name" value="Metal_Hydrolase"/>
</dbReference>
<evidence type="ECO:0000313" key="2">
    <source>
        <dbReference type="EMBL" id="PMP82191.1"/>
    </source>
</evidence>
<dbReference type="Gene3D" id="3.20.20.140">
    <property type="entry name" value="Metal-dependent hydrolases"/>
    <property type="match status" value="1"/>
</dbReference>
<protein>
    <recommendedName>
        <fullName evidence="1">Amidohydrolase 3 domain-containing protein</fullName>
    </recommendedName>
</protein>
<comment type="caution">
    <text evidence="2">The sequence shown here is derived from an EMBL/GenBank/DDBJ whole genome shotgun (WGS) entry which is preliminary data.</text>
</comment>
<evidence type="ECO:0000259" key="1">
    <source>
        <dbReference type="Pfam" id="PF07969"/>
    </source>
</evidence>
<dbReference type="SUPFAM" id="SSF51338">
    <property type="entry name" value="Composite domain of metallo-dependent hydrolases"/>
    <property type="match status" value="1"/>
</dbReference>
<dbReference type="Pfam" id="PF07969">
    <property type="entry name" value="Amidohydro_3"/>
    <property type="match status" value="1"/>
</dbReference>
<dbReference type="GO" id="GO:0016810">
    <property type="term" value="F:hydrolase activity, acting on carbon-nitrogen (but not peptide) bonds"/>
    <property type="evidence" value="ECO:0007669"/>
    <property type="project" value="InterPro"/>
</dbReference>
<dbReference type="Proteomes" id="UP000236910">
    <property type="component" value="Unassembled WGS sequence"/>
</dbReference>
<evidence type="ECO:0000313" key="3">
    <source>
        <dbReference type="Proteomes" id="UP000236910"/>
    </source>
</evidence>
<name>A0A2J6X673_9BACT</name>
<sequence>MKIKGKGVYSNGKILKDYGIVIEEGYIKEIIPNSEIGTNDNTISVDGFIYPAFIESHAHIGEIANILSHINGENFSFDEIISAIEDRDVSFIFNVNFNKLSKEQFRHLFNLDKKIYMQSKDEHSVFVSKRFLESTSINRESIDKNSLVFIDNEFIGIFKDNAIGSVKHLKEIKIDESVLVKVEDYFLSRGIVTITNFDFYIKDYLKDRKIRIVQGIQKDYLDDAILEGIKTGQGNDNFVYGPLKVFLDGSLGSQTAKMKDDYPFKGLLLLEEGAFDEIVKKANENGILVAVHAIGSEAVHIALKVFNKYKGLSKMNRIEHLQFIDQSDLPLLKETPFIPSMQPIHAKGDVDLYKKYMQGFRYAYAFNTVLKSKGFLIFGSDAPVEDASVFYGINAAVKHPLFYEESIQLDKAISAYTDWGGIYNYVPNRGSIEKGKLGDIVILKNEILEDNLLNNEILSVFKGGEIAWTK</sequence>
<proteinExistence type="predicted"/>